<sequence>MEQNTEDNNNRYVLIGHISGLYGVQGWVRVHSYTEPQNNILHYMPWYLRQDSGWLERKLINGRVHGKSIVVALEGINNRDLATSWVNHEIAVHCRQLLPLGRDEYYWADLIGLQVVTEYGVVLGQVNQLLETGANDVLVVQGERERLIPFLIGLTIKQIDCTQKLMTVSWDPDF</sequence>
<evidence type="ECO:0000256" key="4">
    <source>
        <dbReference type="ARBA" id="ARBA00023186"/>
    </source>
</evidence>
<keyword evidence="3 5" id="KW-0698">rRNA processing</keyword>
<protein>
    <recommendedName>
        <fullName evidence="5">Ribosome maturation factor RimM</fullName>
    </recommendedName>
</protein>
<organism evidence="8 9">
    <name type="scientific">Candidatus Nitrosoglobus terrae</name>
    <dbReference type="NCBI Taxonomy" id="1630141"/>
    <lineage>
        <taxon>Bacteria</taxon>
        <taxon>Pseudomonadati</taxon>
        <taxon>Pseudomonadota</taxon>
        <taxon>Gammaproteobacteria</taxon>
        <taxon>Chromatiales</taxon>
        <taxon>Chromatiaceae</taxon>
        <taxon>Candidatus Nitrosoglobus</taxon>
    </lineage>
</organism>
<evidence type="ECO:0000256" key="2">
    <source>
        <dbReference type="ARBA" id="ARBA00022517"/>
    </source>
</evidence>
<dbReference type="SUPFAM" id="SSF50447">
    <property type="entry name" value="Translation proteins"/>
    <property type="match status" value="1"/>
</dbReference>
<evidence type="ECO:0000256" key="3">
    <source>
        <dbReference type="ARBA" id="ARBA00022552"/>
    </source>
</evidence>
<dbReference type="GO" id="GO:0005737">
    <property type="term" value="C:cytoplasm"/>
    <property type="evidence" value="ECO:0007669"/>
    <property type="project" value="UniProtKB-SubCell"/>
</dbReference>
<dbReference type="KEGG" id="ntt:TAO_0832"/>
<dbReference type="InterPro" id="IPR002676">
    <property type="entry name" value="RimM_N"/>
</dbReference>
<dbReference type="Proteomes" id="UP000243679">
    <property type="component" value="Chromosome"/>
</dbReference>
<dbReference type="PANTHER" id="PTHR33692">
    <property type="entry name" value="RIBOSOME MATURATION FACTOR RIMM"/>
    <property type="match status" value="1"/>
</dbReference>
<dbReference type="InterPro" id="IPR036976">
    <property type="entry name" value="RimM_N_sf"/>
</dbReference>
<dbReference type="InterPro" id="IPR056792">
    <property type="entry name" value="PRC_RimM"/>
</dbReference>
<proteinExistence type="inferred from homology"/>
<comment type="function">
    <text evidence="5">An accessory protein needed during the final step in the assembly of 30S ribosomal subunit, possibly for assembly of the head region. Essential for efficient processing of 16S rRNA. May be needed both before and after RbfA during the maturation of 16S rRNA. It has affinity for free ribosomal 30S subunits but not for 70S ribosomes.</text>
</comment>
<evidence type="ECO:0000256" key="5">
    <source>
        <dbReference type="HAMAP-Rule" id="MF_00014"/>
    </source>
</evidence>
<dbReference type="GO" id="GO:0005840">
    <property type="term" value="C:ribosome"/>
    <property type="evidence" value="ECO:0007669"/>
    <property type="project" value="InterPro"/>
</dbReference>
<feature type="domain" description="Ribosome maturation factor RimM PRC barrel" evidence="7">
    <location>
        <begin position="107"/>
        <end position="171"/>
    </location>
</feature>
<dbReference type="GO" id="GO:0043022">
    <property type="term" value="F:ribosome binding"/>
    <property type="evidence" value="ECO:0007669"/>
    <property type="project" value="InterPro"/>
</dbReference>
<reference evidence="8 9" key="1">
    <citation type="journal article" date="2017" name="ISME J.">
        <title>An acid-tolerant ammonia-oxidizing ?-proteobacterium from soil.</title>
        <authorList>
            <person name="Hayatsu M."/>
            <person name="Tago K."/>
            <person name="Uchiyama I."/>
            <person name="Toyoda A."/>
            <person name="Wang Y."/>
            <person name="Shimomura Y."/>
            <person name="Okubo T."/>
            <person name="Kurisu F."/>
            <person name="Hirono Y."/>
            <person name="Nonaka K."/>
            <person name="Akiyama H."/>
            <person name="Itoh T."/>
            <person name="Takami H."/>
        </authorList>
    </citation>
    <scope>NUCLEOTIDE SEQUENCE [LARGE SCALE GENOMIC DNA]</scope>
    <source>
        <strain evidence="8 9">TAO100</strain>
    </source>
</reference>
<dbReference type="InterPro" id="IPR011961">
    <property type="entry name" value="RimM"/>
</dbReference>
<comment type="similarity">
    <text evidence="5">Belongs to the RimM family.</text>
</comment>
<dbReference type="SUPFAM" id="SSF50346">
    <property type="entry name" value="PRC-barrel domain"/>
    <property type="match status" value="1"/>
</dbReference>
<dbReference type="InterPro" id="IPR009000">
    <property type="entry name" value="Transl_B-barrel_sf"/>
</dbReference>
<dbReference type="NCBIfam" id="TIGR02273">
    <property type="entry name" value="16S_RimM"/>
    <property type="match status" value="1"/>
</dbReference>
<dbReference type="GO" id="GO:0006364">
    <property type="term" value="P:rRNA processing"/>
    <property type="evidence" value="ECO:0007669"/>
    <property type="project" value="UniProtKB-UniRule"/>
</dbReference>
<keyword evidence="1 5" id="KW-0963">Cytoplasm</keyword>
<dbReference type="Gene3D" id="2.40.30.60">
    <property type="entry name" value="RimM"/>
    <property type="match status" value="1"/>
</dbReference>
<evidence type="ECO:0000259" key="7">
    <source>
        <dbReference type="Pfam" id="PF24986"/>
    </source>
</evidence>
<dbReference type="Pfam" id="PF24986">
    <property type="entry name" value="PRC_RimM"/>
    <property type="match status" value="1"/>
</dbReference>
<dbReference type="Pfam" id="PF01782">
    <property type="entry name" value="RimM"/>
    <property type="match status" value="1"/>
</dbReference>
<accession>A0A1Q2SM52</accession>
<gene>
    <name evidence="5" type="primary">rimM</name>
    <name evidence="8" type="ORF">TAO_0832</name>
</gene>
<comment type="subcellular location">
    <subcellularLocation>
        <location evidence="5">Cytoplasm</location>
    </subcellularLocation>
</comment>
<keyword evidence="9" id="KW-1185">Reference proteome</keyword>
<feature type="domain" description="RimM N-terminal" evidence="6">
    <location>
        <begin position="15"/>
        <end position="93"/>
    </location>
</feature>
<evidence type="ECO:0000256" key="1">
    <source>
        <dbReference type="ARBA" id="ARBA00022490"/>
    </source>
</evidence>
<dbReference type="RefSeq" id="WP_096526774.1">
    <property type="nucleotide sequence ID" value="NZ_AP014836.1"/>
</dbReference>
<dbReference type="HAMAP" id="MF_00014">
    <property type="entry name" value="Ribosome_mat_RimM"/>
    <property type="match status" value="1"/>
</dbReference>
<keyword evidence="4 5" id="KW-0143">Chaperone</keyword>
<dbReference type="InterPro" id="IPR011033">
    <property type="entry name" value="PRC_barrel-like_sf"/>
</dbReference>
<dbReference type="AlphaFoldDB" id="A0A1Q2SM52"/>
<dbReference type="EMBL" id="AP014836">
    <property type="protein sequence ID" value="BAW80202.1"/>
    <property type="molecule type" value="Genomic_DNA"/>
</dbReference>
<dbReference type="PANTHER" id="PTHR33692:SF1">
    <property type="entry name" value="RIBOSOME MATURATION FACTOR RIMM"/>
    <property type="match status" value="1"/>
</dbReference>
<evidence type="ECO:0000313" key="8">
    <source>
        <dbReference type="EMBL" id="BAW80202.1"/>
    </source>
</evidence>
<dbReference type="OrthoDB" id="9783509at2"/>
<dbReference type="GO" id="GO:0042274">
    <property type="term" value="P:ribosomal small subunit biogenesis"/>
    <property type="evidence" value="ECO:0007669"/>
    <property type="project" value="UniProtKB-UniRule"/>
</dbReference>
<evidence type="ECO:0000259" key="6">
    <source>
        <dbReference type="Pfam" id="PF01782"/>
    </source>
</evidence>
<comment type="domain">
    <text evidence="5">The PRC barrel domain binds ribosomal protein uS19.</text>
</comment>
<evidence type="ECO:0000313" key="9">
    <source>
        <dbReference type="Proteomes" id="UP000243679"/>
    </source>
</evidence>
<name>A0A1Q2SM52_9GAMM</name>
<dbReference type="Gene3D" id="2.30.30.240">
    <property type="entry name" value="PRC-barrel domain"/>
    <property type="match status" value="1"/>
</dbReference>
<comment type="subunit">
    <text evidence="5">Binds ribosomal protein uS19.</text>
</comment>
<keyword evidence="2 5" id="KW-0690">Ribosome biogenesis</keyword>